<protein>
    <recommendedName>
        <fullName evidence="5">NodB homology domain-containing protein</fullName>
    </recommendedName>
</protein>
<accession>A0A0S2W812</accession>
<evidence type="ECO:0000313" key="4">
    <source>
        <dbReference type="Proteomes" id="UP000064844"/>
    </source>
</evidence>
<dbReference type="EMBL" id="CP011307">
    <property type="protein sequence ID" value="ALP95136.1"/>
    <property type="molecule type" value="Genomic_DNA"/>
</dbReference>
<feature type="chain" id="PRO_5006606405" description="NodB homology domain-containing protein" evidence="2">
    <location>
        <begin position="34"/>
        <end position="407"/>
    </location>
</feature>
<evidence type="ECO:0008006" key="5">
    <source>
        <dbReference type="Google" id="ProtNLM"/>
    </source>
</evidence>
<organism evidence="3 4">
    <name type="scientific">Intestinimonas butyriciproducens</name>
    <dbReference type="NCBI Taxonomy" id="1297617"/>
    <lineage>
        <taxon>Bacteria</taxon>
        <taxon>Bacillati</taxon>
        <taxon>Bacillota</taxon>
        <taxon>Clostridia</taxon>
        <taxon>Eubacteriales</taxon>
        <taxon>Intestinimonas</taxon>
    </lineage>
</organism>
<feature type="signal peptide" evidence="2">
    <location>
        <begin position="1"/>
        <end position="33"/>
    </location>
</feature>
<dbReference type="AlphaFoldDB" id="A0A0S2W812"/>
<reference evidence="3 4" key="1">
    <citation type="journal article" date="2015" name="Nat. Commun.">
        <title>Production of butyrate from lysine and the Amadori product fructoselysine by a human gut commensal.</title>
        <authorList>
            <person name="Bui T.P."/>
            <person name="Ritari J."/>
            <person name="Boeren S."/>
            <person name="de Waard P."/>
            <person name="Plugge C.M."/>
            <person name="de Vos W.M."/>
        </authorList>
    </citation>
    <scope>NUCLEOTIDE SEQUENCE [LARGE SCALE GENOMIC DNA]</scope>
    <source>
        <strain evidence="3 4">AF211</strain>
    </source>
</reference>
<proteinExistence type="predicted"/>
<reference evidence="4" key="2">
    <citation type="submission" date="2015-04" db="EMBL/GenBank/DDBJ databases">
        <title>A butyrogenic pathway from the amino acid lysine in a human gut commensal.</title>
        <authorList>
            <person name="de Vos W.M."/>
            <person name="Bui N.T.P."/>
            <person name="Plugge C.M."/>
            <person name="Ritari J."/>
        </authorList>
    </citation>
    <scope>NUCLEOTIDE SEQUENCE [LARGE SCALE GENOMIC DNA]</scope>
    <source>
        <strain evidence="4">AF211</strain>
    </source>
</reference>
<dbReference type="KEGG" id="ibu:IB211_02745c"/>
<sequence>MAGRGGAEEMKKKIPAALCAAILLLGLVLQAAAAGEDWDANVIFLGLNDSPMPLNDSTMPIRVGGTIYVPYTTFVANQNGGIKLGVFDGGQNKTQNTLTLFNSDAKNLTFDLRTGVSYDYYPNGERKTPTAIIRNGQIYVSASSTCAYFGLECTQGNIVFGTKYYPYIRIHNADASLSDQQFRGSVTTPYLIQLQNYYRTVTAQTSGETGGESTPPSASLPTPAPDSRDERAVRVYLALRCDTGEAGEAVLDALAREGRAALLLFPADRLAQRDDLIRRAMGEGHVVGLFTQADTPAAAREELQAANELLAHIGRTSTRIVLAEDRSVADTLESEGWLCWHGNLSGLPEGRGSGTVYSELLRALEARENTARITLDDSATSAAVLGRLLTALREDRYDYRVAVETEF</sequence>
<keyword evidence="4" id="KW-1185">Reference proteome</keyword>
<keyword evidence="2" id="KW-0732">Signal</keyword>
<dbReference type="eggNOG" id="COG0726">
    <property type="taxonomic scope" value="Bacteria"/>
</dbReference>
<feature type="region of interest" description="Disordered" evidence="1">
    <location>
        <begin position="204"/>
        <end position="229"/>
    </location>
</feature>
<name>A0A0S2W812_9FIRM</name>
<evidence type="ECO:0000256" key="2">
    <source>
        <dbReference type="SAM" id="SignalP"/>
    </source>
</evidence>
<dbReference type="Proteomes" id="UP000064844">
    <property type="component" value="Chromosome"/>
</dbReference>
<gene>
    <name evidence="3" type="ORF">IB211_02745c</name>
</gene>
<dbReference type="STRING" id="1297617.IB211_02745c"/>
<evidence type="ECO:0000256" key="1">
    <source>
        <dbReference type="SAM" id="MobiDB-lite"/>
    </source>
</evidence>
<evidence type="ECO:0000313" key="3">
    <source>
        <dbReference type="EMBL" id="ALP95136.1"/>
    </source>
</evidence>